<evidence type="ECO:0000313" key="3">
    <source>
        <dbReference type="Proteomes" id="UP000186817"/>
    </source>
</evidence>
<sequence>MTSPGGKVSAQELKNDQYRPCFSGHETFPLRYGWLQKAYGAVSDAPSPKDAVHVFRDPESIARFGVGRNMVGAIRYWATGAGILDETDDGLATAWLGDMLFGPDGIDPYLEEDSSLWLLHWHLAARPRLTSAYWLFNEFRGGMRMEPSGCMSDPIAIAPRFRRSVRIDSDFASATAIDGFYCPPSFQAAVTFMAAHVADTQQGAFTWTGPYGGGKSSLALALACLFGAPKPVREQAATLFGETVMSALKAALPHFPARWSVLPLVTERRSVSAQLAEHFELPPGAASAKILGEIERRSKDRGLLIIMDELGRGLEAAADGDGDIHLLQDLAELASRSHGKLIFLGILHQAFDEYAERLSRKARDSWAKIQGRFVDISISVSLEETIELIGEALGHQRAVRKALPLAEACVEHLRPARSKTDAKRLAGKLARTAPLHPFTACLLGPLSRRRFGQNQRSIFSFLSSAEPYGLQDALTGEATDSFYPPYLLWSYLQSNFEPAILSSPDGRRWALAHDAIERAIARGASDTELQVLKTIATLDLLKDRSGLATQPATIAMALHEIDRVDVDSALARLERQSEIVFRKHAGIYVLYAGSDFDVEARLQEAIAEANDIDLNLVRTLADLQPMLAKRHHEKTGAMRWFEMSIEPVSELETLPAPKCSQDTIGRIVFPLPTRGETSEEAISAYERAIRSCKSHPLFIGHHHSAGKLLDLARELTGLSGLVNRFPELRGDPIARREIDARVTEVRQKLEDNLHGLIGECVWYEGANEPRRLTKRHLNELLSSRADTIFRDAPDIRNELLNCSEPSSNAVSARTKLMKRMTMHASETNLGFEGKNYPAERGLYISLLQETGLHIEGEYQAPKQGDELHPLWREADTLLADAEHGIVTADEIIETWGKDPIGLKSGLGPVFVVAYILSRRARVAVYGEGVFQSNFNELCVEFLARNAKDIGLRRVEMEGFIGETLEELGGLLKLKGAAEPLLVARTIIGEFDALVPWTARTQSLSPRTLQVREILKRANDPNRLLFDDLPRLTEPLSDGRFDPKATALLLRDALAEMRAAYPKVLEDLKGLMLRELDVRGQGEDTFKDLRDRADNIRQIGGDLRLEAFVGRLTQFHGTREDMEGVASIAANKLPRDWNDGDRERAAVGIVELAALFLKTETMARVKGRKDRRQALAVVVGKDSSPHSLFREFEVADIDRHDVEHLAGIVDKVLSEADQKRRDIILAALIEVTSKYIDSEKPFRVGERA</sequence>
<comment type="caution">
    <text evidence="2">The sequence shown here is derived from an EMBL/GenBank/DDBJ whole genome shotgun (WGS) entry which is preliminary data.</text>
</comment>
<feature type="domain" description="DUF4007" evidence="1">
    <location>
        <begin position="22"/>
        <end position="140"/>
    </location>
</feature>
<dbReference type="SUPFAM" id="SSF52540">
    <property type="entry name" value="P-loop containing nucleoside triphosphate hydrolases"/>
    <property type="match status" value="1"/>
</dbReference>
<organism evidence="2 3">
    <name type="scientific">Symbiodinium microadriaticum</name>
    <name type="common">Dinoflagellate</name>
    <name type="synonym">Zooxanthella microadriatica</name>
    <dbReference type="NCBI Taxonomy" id="2951"/>
    <lineage>
        <taxon>Eukaryota</taxon>
        <taxon>Sar</taxon>
        <taxon>Alveolata</taxon>
        <taxon>Dinophyceae</taxon>
        <taxon>Suessiales</taxon>
        <taxon>Symbiodiniaceae</taxon>
        <taxon>Symbiodinium</taxon>
    </lineage>
</organism>
<name>A0A1Q9C0Y1_SYMMI</name>
<evidence type="ECO:0000259" key="1">
    <source>
        <dbReference type="Pfam" id="PF13182"/>
    </source>
</evidence>
<accession>A0A1Q9C0Y1</accession>
<keyword evidence="3" id="KW-1185">Reference proteome</keyword>
<dbReference type="InterPro" id="IPR027417">
    <property type="entry name" value="P-loop_NTPase"/>
</dbReference>
<evidence type="ECO:0000313" key="2">
    <source>
        <dbReference type="EMBL" id="OLP76560.1"/>
    </source>
</evidence>
<dbReference type="OrthoDB" id="10624161at2759"/>
<gene>
    <name evidence="2" type="ORF">AK812_SmicGene43489</name>
</gene>
<dbReference type="Proteomes" id="UP000186817">
    <property type="component" value="Unassembled WGS sequence"/>
</dbReference>
<dbReference type="AlphaFoldDB" id="A0A1Q9C0Y1"/>
<proteinExistence type="predicted"/>
<reference evidence="2 3" key="1">
    <citation type="submission" date="2016-02" db="EMBL/GenBank/DDBJ databases">
        <title>Genome analysis of coral dinoflagellate symbionts highlights evolutionary adaptations to a symbiotic lifestyle.</title>
        <authorList>
            <person name="Aranda M."/>
            <person name="Li Y."/>
            <person name="Liew Y.J."/>
            <person name="Baumgarten S."/>
            <person name="Simakov O."/>
            <person name="Wilson M."/>
            <person name="Piel J."/>
            <person name="Ashoor H."/>
            <person name="Bougouffa S."/>
            <person name="Bajic V.B."/>
            <person name="Ryu T."/>
            <person name="Ravasi T."/>
            <person name="Bayer T."/>
            <person name="Micklem G."/>
            <person name="Kim H."/>
            <person name="Bhak J."/>
            <person name="Lajeunesse T.C."/>
            <person name="Voolstra C.R."/>
        </authorList>
    </citation>
    <scope>NUCLEOTIDE SEQUENCE [LARGE SCALE GENOMIC DNA]</scope>
    <source>
        <strain evidence="2 3">CCMP2467</strain>
    </source>
</reference>
<dbReference type="EMBL" id="LSRX01001989">
    <property type="protein sequence ID" value="OLP76560.1"/>
    <property type="molecule type" value="Genomic_DNA"/>
</dbReference>
<dbReference type="InterPro" id="IPR025248">
    <property type="entry name" value="DUF4007"/>
</dbReference>
<protein>
    <recommendedName>
        <fullName evidence="1">DUF4007 domain-containing protein</fullName>
    </recommendedName>
</protein>
<dbReference type="Pfam" id="PF13182">
    <property type="entry name" value="DUF4007"/>
    <property type="match status" value="1"/>
</dbReference>